<organism evidence="3 4">
    <name type="scientific">Polyplax serrata</name>
    <name type="common">Common mouse louse</name>
    <dbReference type="NCBI Taxonomy" id="468196"/>
    <lineage>
        <taxon>Eukaryota</taxon>
        <taxon>Metazoa</taxon>
        <taxon>Ecdysozoa</taxon>
        <taxon>Arthropoda</taxon>
        <taxon>Hexapoda</taxon>
        <taxon>Insecta</taxon>
        <taxon>Pterygota</taxon>
        <taxon>Neoptera</taxon>
        <taxon>Paraneoptera</taxon>
        <taxon>Psocodea</taxon>
        <taxon>Troctomorpha</taxon>
        <taxon>Phthiraptera</taxon>
        <taxon>Anoplura</taxon>
        <taxon>Polyplacidae</taxon>
        <taxon>Polyplax</taxon>
    </lineage>
</organism>
<dbReference type="InterPro" id="IPR039775">
    <property type="entry name" value="PHTF1/2"/>
</dbReference>
<dbReference type="Proteomes" id="UP001359485">
    <property type="component" value="Unassembled WGS sequence"/>
</dbReference>
<sequence length="770" mass="87142">MITAENPFGDKPVLQHHVSTYEILVPAGMMLVLSIIHSQIVSTTNITPNFSKTRSKRRRVKRRNFGFDGKQEVYSSKESVSFISSSSKTRSGLKMQTVHDNSTRRKNIGWCIPLQSVTELRDVDCSYETDDVKELDAPENRSKHVDDDGFESLNSNGSSENGEENQDLSQGVQTLSDDEVGDGDAKYNVIKEGKVEEITAGFEDDDPDDDEKEDEDENNMGKKSERLEDKKKDDLKCHESNLRINLKVKIEDCGFNDEETATVPKMVNNRTEASFPMLCRRQTSGLHSACDICERDTDNKDTDTDGSDDKHRTKKSMSPQTLLQRRRGSLTLQAKTSQSRYYNSSCESDDGEHFVGPNLTEGATSAAEWIGITTNSEECSITSEIEESDSPNESKVLDDHPFAWEFQLSPSMSSPSCASSDKVSCTIWENNDVKRADLSVLDISSAIIARVETMRESMDYFYVGIAVSSMIALLPSFRRLIEVTQDNSTSREATFQLDPILSLTTIDLTDDFFTKLNRSLLILLDTSFGSTFLERFVILSAVFERFVLSALFFFLVAVAERTFKQRFLYAKFFSRLTSFRRARKSELPHFRLNKVRNIKTWLSVRSYLKKRGPQRSVDVIVSTAFIITLLLLSFLSVELLKDSMRLHSECNLEAVVWCFVLGVYLLRFMTLGNKTNRKYKNLSVLLTEQINLYLQIEQKPHKKDELMVANSVLKLAADLLKELESPFKISGLSANPYVYTITKVVILSALSGVLSELLGFKLKLHKIKIK</sequence>
<keyword evidence="2" id="KW-0812">Transmembrane</keyword>
<feature type="compositionally biased region" description="Low complexity" evidence="1">
    <location>
        <begin position="151"/>
        <end position="160"/>
    </location>
</feature>
<accession>A0ABR1ARV0</accession>
<evidence type="ECO:0008006" key="5">
    <source>
        <dbReference type="Google" id="ProtNLM"/>
    </source>
</evidence>
<feature type="compositionally biased region" description="Basic and acidic residues" evidence="1">
    <location>
        <begin position="134"/>
        <end position="147"/>
    </location>
</feature>
<feature type="compositionally biased region" description="Basic and acidic residues" evidence="1">
    <location>
        <begin position="294"/>
        <end position="311"/>
    </location>
</feature>
<feature type="transmembrane region" description="Helical" evidence="2">
    <location>
        <begin position="616"/>
        <end position="634"/>
    </location>
</feature>
<evidence type="ECO:0000256" key="2">
    <source>
        <dbReference type="SAM" id="Phobius"/>
    </source>
</evidence>
<feature type="region of interest" description="Disordered" evidence="1">
    <location>
        <begin position="294"/>
        <end position="322"/>
    </location>
</feature>
<keyword evidence="2" id="KW-1133">Transmembrane helix</keyword>
<feature type="compositionally biased region" description="Acidic residues" evidence="1">
    <location>
        <begin position="202"/>
        <end position="218"/>
    </location>
</feature>
<feature type="transmembrane region" description="Helical" evidence="2">
    <location>
        <begin position="536"/>
        <end position="559"/>
    </location>
</feature>
<feature type="region of interest" description="Disordered" evidence="1">
    <location>
        <begin position="134"/>
        <end position="232"/>
    </location>
</feature>
<keyword evidence="2" id="KW-0472">Membrane</keyword>
<evidence type="ECO:0000313" key="4">
    <source>
        <dbReference type="Proteomes" id="UP001359485"/>
    </source>
</evidence>
<dbReference type="PANTHER" id="PTHR12680">
    <property type="entry name" value="PUTATIVE HOMEODOMAIN TRANSCRIPTION FACTOR PHTF"/>
    <property type="match status" value="1"/>
</dbReference>
<comment type="caution">
    <text evidence="3">The sequence shown here is derived from an EMBL/GenBank/DDBJ whole genome shotgun (WGS) entry which is preliminary data.</text>
</comment>
<keyword evidence="4" id="KW-1185">Reference proteome</keyword>
<feature type="transmembrane region" description="Helical" evidence="2">
    <location>
        <begin position="654"/>
        <end position="672"/>
    </location>
</feature>
<evidence type="ECO:0000313" key="3">
    <source>
        <dbReference type="EMBL" id="KAK6626670.1"/>
    </source>
</evidence>
<reference evidence="3 4" key="1">
    <citation type="submission" date="2023-09" db="EMBL/GenBank/DDBJ databases">
        <title>Genomes of two closely related lineages of the louse Polyplax serrata with different host specificities.</title>
        <authorList>
            <person name="Martinu J."/>
            <person name="Tarabai H."/>
            <person name="Stefka J."/>
            <person name="Hypsa V."/>
        </authorList>
    </citation>
    <scope>NUCLEOTIDE SEQUENCE [LARGE SCALE GENOMIC DNA]</scope>
    <source>
        <strain evidence="3">98ZLc_SE</strain>
    </source>
</reference>
<gene>
    <name evidence="3" type="ORF">RUM44_009146</name>
</gene>
<evidence type="ECO:0000256" key="1">
    <source>
        <dbReference type="SAM" id="MobiDB-lite"/>
    </source>
</evidence>
<feature type="compositionally biased region" description="Basic and acidic residues" evidence="1">
    <location>
        <begin position="183"/>
        <end position="197"/>
    </location>
</feature>
<feature type="compositionally biased region" description="Basic and acidic residues" evidence="1">
    <location>
        <begin position="219"/>
        <end position="232"/>
    </location>
</feature>
<dbReference type="PANTHER" id="PTHR12680:SF6">
    <property type="entry name" value="PROTEIN PHTF"/>
    <property type="match status" value="1"/>
</dbReference>
<dbReference type="EMBL" id="JAWJWF010000045">
    <property type="protein sequence ID" value="KAK6626670.1"/>
    <property type="molecule type" value="Genomic_DNA"/>
</dbReference>
<proteinExistence type="predicted"/>
<name>A0ABR1ARV0_POLSC</name>
<protein>
    <recommendedName>
        <fullName evidence="5">Homeodomain transcription factor</fullName>
    </recommendedName>
</protein>